<protein>
    <submittedName>
        <fullName evidence="2">Uncharacterized protein</fullName>
    </submittedName>
</protein>
<dbReference type="RefSeq" id="WP_130434689.1">
    <property type="nucleotide sequence ID" value="NZ_SGXF01000002.1"/>
</dbReference>
<evidence type="ECO:0000313" key="2">
    <source>
        <dbReference type="EMBL" id="RZT01100.1"/>
    </source>
</evidence>
<gene>
    <name evidence="2" type="ORF">EV209_1541</name>
</gene>
<feature type="region of interest" description="Disordered" evidence="1">
    <location>
        <begin position="98"/>
        <end position="126"/>
    </location>
</feature>
<name>A0A4Q7PMH7_9FIRM</name>
<comment type="caution">
    <text evidence="2">The sequence shown here is derived from an EMBL/GenBank/DDBJ whole genome shotgun (WGS) entry which is preliminary data.</text>
</comment>
<sequence length="126" mass="13582">MKNDMDLLVKAIREANGIREDIAKIQKAVNKTSVRIPAKIDQNGLLDSVKQIAPDLEKALGKAIKSTIQIDDISLKNAVAQVEKAYVKAALKVTAPTSQSIAKSSFGQDSKTSTANKQTTNLGKYI</sequence>
<evidence type="ECO:0000256" key="1">
    <source>
        <dbReference type="SAM" id="MobiDB-lite"/>
    </source>
</evidence>
<accession>A0A4Q7PMH7</accession>
<dbReference type="Proteomes" id="UP000292927">
    <property type="component" value="Unassembled WGS sequence"/>
</dbReference>
<organism evidence="2 3">
    <name type="scientific">Cuneatibacter caecimuris</name>
    <dbReference type="NCBI Taxonomy" id="1796618"/>
    <lineage>
        <taxon>Bacteria</taxon>
        <taxon>Bacillati</taxon>
        <taxon>Bacillota</taxon>
        <taxon>Clostridia</taxon>
        <taxon>Lachnospirales</taxon>
        <taxon>Lachnospiraceae</taxon>
        <taxon>Cuneatibacter</taxon>
    </lineage>
</organism>
<dbReference type="AlphaFoldDB" id="A0A4Q7PMH7"/>
<proteinExistence type="predicted"/>
<dbReference type="EMBL" id="SGXF01000002">
    <property type="protein sequence ID" value="RZT01100.1"/>
    <property type="molecule type" value="Genomic_DNA"/>
</dbReference>
<keyword evidence="3" id="KW-1185">Reference proteome</keyword>
<evidence type="ECO:0000313" key="3">
    <source>
        <dbReference type="Proteomes" id="UP000292927"/>
    </source>
</evidence>
<reference evidence="2 3" key="1">
    <citation type="submission" date="2019-02" db="EMBL/GenBank/DDBJ databases">
        <title>Genomic Encyclopedia of Type Strains, Phase IV (KMG-IV): sequencing the most valuable type-strain genomes for metagenomic binning, comparative biology and taxonomic classification.</title>
        <authorList>
            <person name="Goeker M."/>
        </authorList>
    </citation>
    <scope>NUCLEOTIDE SEQUENCE [LARGE SCALE GENOMIC DNA]</scope>
    <source>
        <strain evidence="2 3">DSM 29486</strain>
    </source>
</reference>